<evidence type="ECO:0000313" key="4">
    <source>
        <dbReference type="EMBL" id="SLM86564.1"/>
    </source>
</evidence>
<name>A0A1X6WQI6_9ENTE</name>
<dbReference type="Gene3D" id="3.90.550.10">
    <property type="entry name" value="Spore Coat Polysaccharide Biosynthesis Protein SpsA, Chain A"/>
    <property type="match status" value="1"/>
</dbReference>
<dbReference type="PANTHER" id="PTHR22916">
    <property type="entry name" value="GLYCOSYLTRANSFERASE"/>
    <property type="match status" value="1"/>
</dbReference>
<dbReference type="GO" id="GO:0016757">
    <property type="term" value="F:glycosyltransferase activity"/>
    <property type="evidence" value="ECO:0007669"/>
    <property type="project" value="UniProtKB-KW"/>
</dbReference>
<keyword evidence="2 4" id="KW-0808">Transferase</keyword>
<evidence type="ECO:0000256" key="1">
    <source>
        <dbReference type="ARBA" id="ARBA00022676"/>
    </source>
</evidence>
<evidence type="ECO:0000259" key="3">
    <source>
        <dbReference type="Pfam" id="PF00535"/>
    </source>
</evidence>
<protein>
    <submittedName>
        <fullName evidence="4">Glycosyltransferase</fullName>
        <ecNumber evidence="4">2.4.1.-</ecNumber>
    </submittedName>
</protein>
<dbReference type="Pfam" id="PF00535">
    <property type="entry name" value="Glycos_transf_2"/>
    <property type="match status" value="1"/>
</dbReference>
<dbReference type="AlphaFoldDB" id="A0A1X6WQI6"/>
<evidence type="ECO:0000256" key="2">
    <source>
        <dbReference type="ARBA" id="ARBA00022679"/>
    </source>
</evidence>
<keyword evidence="1 4" id="KW-0328">Glycosyltransferase</keyword>
<dbReference type="SUPFAM" id="SSF53448">
    <property type="entry name" value="Nucleotide-diphospho-sugar transferases"/>
    <property type="match status" value="1"/>
</dbReference>
<dbReference type="PANTHER" id="PTHR22916:SF51">
    <property type="entry name" value="GLYCOSYLTRANSFERASE EPSH-RELATED"/>
    <property type="match status" value="1"/>
</dbReference>
<accession>A0A1X6WQI6</accession>
<proteinExistence type="predicted"/>
<organism evidence="4 5">
    <name type="scientific">Vagococcus fluvialis bH819</name>
    <dbReference type="NCBI Taxonomy" id="1255619"/>
    <lineage>
        <taxon>Bacteria</taxon>
        <taxon>Bacillati</taxon>
        <taxon>Bacillota</taxon>
        <taxon>Bacilli</taxon>
        <taxon>Lactobacillales</taxon>
        <taxon>Enterococcaceae</taxon>
        <taxon>Vagococcus</taxon>
    </lineage>
</organism>
<dbReference type="InterPro" id="IPR029044">
    <property type="entry name" value="Nucleotide-diphossugar_trans"/>
</dbReference>
<dbReference type="Proteomes" id="UP000195918">
    <property type="component" value="Unassembled WGS sequence"/>
</dbReference>
<dbReference type="EC" id="2.4.1.-" evidence="4"/>
<dbReference type="InterPro" id="IPR001173">
    <property type="entry name" value="Glyco_trans_2-like"/>
</dbReference>
<dbReference type="CDD" id="cd00761">
    <property type="entry name" value="Glyco_tranf_GTA_type"/>
    <property type="match status" value="1"/>
</dbReference>
<feature type="domain" description="Glycosyltransferase 2-like" evidence="3">
    <location>
        <begin position="2"/>
        <end position="94"/>
    </location>
</feature>
<reference evidence="5" key="1">
    <citation type="submission" date="2017-02" db="EMBL/GenBank/DDBJ databases">
        <authorList>
            <person name="Dridi B."/>
        </authorList>
    </citation>
    <scope>NUCLEOTIDE SEQUENCE [LARGE SCALE GENOMIC DNA]</scope>
    <source>
        <strain evidence="5">bH819</strain>
    </source>
</reference>
<sequence length="321" mass="37479">MERCINSLLVGGEEVEIIIVNDGSRDGTEEIGKNYQKLFPNIVKYVYQENGGHGEAINTGLSYATGLYLKVVDSDDWLEVQAFGKLLKFLIETSEKEQLIDMVISNYVYEKQEVKNKKIMEYRSFLPQNCQFTWDDVSFPLGKYLLMHSVIYRTSLLKELVFKLPQHTFYVDNLYVFQPLPLVKSLYYLDVDLYRYYIGREDQSVNEKIMISRIDQQLFVNKRLVKYYSTTDTKDENILDYMRKYVEIITTISSILLIKEGTEESLGKKKELWAFIKETDQALYKKLRYGLFGIGVNLPGTLGRKTAVRAYQIAQKRYGFN</sequence>
<gene>
    <name evidence="4" type="ORF">FM121_10755</name>
</gene>
<dbReference type="EMBL" id="FWFD01000015">
    <property type="protein sequence ID" value="SLM86564.1"/>
    <property type="molecule type" value="Genomic_DNA"/>
</dbReference>
<keyword evidence="5" id="KW-1185">Reference proteome</keyword>
<evidence type="ECO:0000313" key="5">
    <source>
        <dbReference type="Proteomes" id="UP000195918"/>
    </source>
</evidence>